<dbReference type="RefSeq" id="WP_057793309.1">
    <property type="nucleotide sequence ID" value="NZ_LAXJ01000009.1"/>
</dbReference>
<comment type="caution">
    <text evidence="1">The sequence shown here is derived from an EMBL/GenBank/DDBJ whole genome shotgun (WGS) entry which is preliminary data.</text>
</comment>
<gene>
    <name evidence="1" type="ORF">XM53_11255</name>
</gene>
<dbReference type="EMBL" id="LAXJ01000009">
    <property type="protein sequence ID" value="KRS12638.1"/>
    <property type="molecule type" value="Genomic_DNA"/>
</dbReference>
<keyword evidence="2" id="KW-1185">Reference proteome</keyword>
<name>A0A0T5NV70_9RHOB</name>
<protein>
    <submittedName>
        <fullName evidence="1">Uncharacterized protein</fullName>
    </submittedName>
</protein>
<proteinExistence type="predicted"/>
<sequence>MNKPRPELDFKSKEEFRDVCRHLSGRLHYLNRTAIGESKFVSELAGLVERAGKVFDDHYDDKDVHAAFGDGWDHGTLSRDERPLALFGLLYPEVGSGKS</sequence>
<organism evidence="1 2">
    <name type="scientific">Roseovarius atlanticus</name>
    <dbReference type="NCBI Taxonomy" id="1641875"/>
    <lineage>
        <taxon>Bacteria</taxon>
        <taxon>Pseudomonadati</taxon>
        <taxon>Pseudomonadota</taxon>
        <taxon>Alphaproteobacteria</taxon>
        <taxon>Rhodobacterales</taxon>
        <taxon>Roseobacteraceae</taxon>
        <taxon>Roseovarius</taxon>
    </lineage>
</organism>
<dbReference type="STRING" id="1641875.XM53_11255"/>
<dbReference type="OrthoDB" id="7871085at2"/>
<evidence type="ECO:0000313" key="2">
    <source>
        <dbReference type="Proteomes" id="UP000051295"/>
    </source>
</evidence>
<reference evidence="1 2" key="1">
    <citation type="submission" date="2015-04" db="EMBL/GenBank/DDBJ databases">
        <title>The draft genome sequence of Roseovarius sp.R12b.</title>
        <authorList>
            <person name="Li G."/>
            <person name="Lai Q."/>
            <person name="Shao Z."/>
            <person name="Yan P."/>
        </authorList>
    </citation>
    <scope>NUCLEOTIDE SEQUENCE [LARGE SCALE GENOMIC DNA]</scope>
    <source>
        <strain evidence="1 2">R12B</strain>
    </source>
</reference>
<accession>A0A0T5NV70</accession>
<dbReference type="AlphaFoldDB" id="A0A0T5NV70"/>
<dbReference type="Proteomes" id="UP000051295">
    <property type="component" value="Unassembled WGS sequence"/>
</dbReference>
<evidence type="ECO:0000313" key="1">
    <source>
        <dbReference type="EMBL" id="KRS12638.1"/>
    </source>
</evidence>